<sequence length="167" mass="19022">MALPFKTPAPFKTNEKRDKWLANKIKVKDWQAVSGRNMLKAIRGAGIKIRDNTFWGIRREVLGLQKWEEAIKSLNPGNIVPKHMMVVNSKVSLAKQAQYRFTATMTDLATGDESTIFRAISTDQHLTPNQTTAALDDLFEEPSANSNYLVKEIELYQVWIREDAKLT</sequence>
<accession>A0A0F9M9Y4</accession>
<name>A0A0F9M9Y4_9ZZZZ</name>
<comment type="caution">
    <text evidence="1">The sequence shown here is derived from an EMBL/GenBank/DDBJ whole genome shotgun (WGS) entry which is preliminary data.</text>
</comment>
<evidence type="ECO:0000313" key="1">
    <source>
        <dbReference type="EMBL" id="KKN02539.1"/>
    </source>
</evidence>
<organism evidence="1">
    <name type="scientific">marine sediment metagenome</name>
    <dbReference type="NCBI Taxonomy" id="412755"/>
    <lineage>
        <taxon>unclassified sequences</taxon>
        <taxon>metagenomes</taxon>
        <taxon>ecological metagenomes</taxon>
    </lineage>
</organism>
<proteinExistence type="predicted"/>
<dbReference type="AlphaFoldDB" id="A0A0F9M9Y4"/>
<gene>
    <name evidence="1" type="ORF">LCGC14_1116690</name>
</gene>
<reference evidence="1" key="1">
    <citation type="journal article" date="2015" name="Nature">
        <title>Complex archaea that bridge the gap between prokaryotes and eukaryotes.</title>
        <authorList>
            <person name="Spang A."/>
            <person name="Saw J.H."/>
            <person name="Jorgensen S.L."/>
            <person name="Zaremba-Niedzwiedzka K."/>
            <person name="Martijn J."/>
            <person name="Lind A.E."/>
            <person name="van Eijk R."/>
            <person name="Schleper C."/>
            <person name="Guy L."/>
            <person name="Ettema T.J."/>
        </authorList>
    </citation>
    <scope>NUCLEOTIDE SEQUENCE</scope>
</reference>
<dbReference type="EMBL" id="LAZR01005138">
    <property type="protein sequence ID" value="KKN02539.1"/>
    <property type="molecule type" value="Genomic_DNA"/>
</dbReference>
<protein>
    <submittedName>
        <fullName evidence="1">Uncharacterized protein</fullName>
    </submittedName>
</protein>